<dbReference type="OrthoDB" id="9811127at2"/>
<sequence length="81" mass="9636">MTKFDQQWIQKRAYELWELEGRPVGRDLDHWYRATEEFLAISGAAEQTMTKTRNIIRPESEDDIVAPRPAKRRSRESKETN</sequence>
<dbReference type="Proteomes" id="UP000321717">
    <property type="component" value="Unassembled WGS sequence"/>
</dbReference>
<reference evidence="2 3" key="1">
    <citation type="submission" date="2019-07" db="EMBL/GenBank/DDBJ databases">
        <title>Whole genome shotgun sequence of Rhizobium naphthalenivorans NBRC 107585.</title>
        <authorList>
            <person name="Hosoyama A."/>
            <person name="Uohara A."/>
            <person name="Ohji S."/>
            <person name="Ichikawa N."/>
        </authorList>
    </citation>
    <scope>NUCLEOTIDE SEQUENCE [LARGE SCALE GENOMIC DNA]</scope>
    <source>
        <strain evidence="2 3">NBRC 107585</strain>
    </source>
</reference>
<dbReference type="InterPro" id="IPR021327">
    <property type="entry name" value="DUF2934"/>
</dbReference>
<organism evidence="2 3">
    <name type="scientific">Ciceribacter naphthalenivorans</name>
    <dbReference type="NCBI Taxonomy" id="1118451"/>
    <lineage>
        <taxon>Bacteria</taxon>
        <taxon>Pseudomonadati</taxon>
        <taxon>Pseudomonadota</taxon>
        <taxon>Alphaproteobacteria</taxon>
        <taxon>Hyphomicrobiales</taxon>
        <taxon>Rhizobiaceae</taxon>
        <taxon>Ciceribacter</taxon>
    </lineage>
</organism>
<proteinExistence type="predicted"/>
<accession>A0A512HQF0</accession>
<evidence type="ECO:0008006" key="4">
    <source>
        <dbReference type="Google" id="ProtNLM"/>
    </source>
</evidence>
<protein>
    <recommendedName>
        <fullName evidence="4">DUF2934 domain-containing protein</fullName>
    </recommendedName>
</protein>
<comment type="caution">
    <text evidence="2">The sequence shown here is derived from an EMBL/GenBank/DDBJ whole genome shotgun (WGS) entry which is preliminary data.</text>
</comment>
<name>A0A512HQF0_9HYPH</name>
<dbReference type="AlphaFoldDB" id="A0A512HQF0"/>
<keyword evidence="3" id="KW-1185">Reference proteome</keyword>
<feature type="region of interest" description="Disordered" evidence="1">
    <location>
        <begin position="56"/>
        <end position="81"/>
    </location>
</feature>
<evidence type="ECO:0000313" key="3">
    <source>
        <dbReference type="Proteomes" id="UP000321717"/>
    </source>
</evidence>
<evidence type="ECO:0000313" key="2">
    <source>
        <dbReference type="EMBL" id="GEO87669.1"/>
    </source>
</evidence>
<dbReference type="Pfam" id="PF11154">
    <property type="entry name" value="DUF2934"/>
    <property type="match status" value="1"/>
</dbReference>
<evidence type="ECO:0000256" key="1">
    <source>
        <dbReference type="SAM" id="MobiDB-lite"/>
    </source>
</evidence>
<gene>
    <name evidence="2" type="ORF">RNA01_46010</name>
</gene>
<dbReference type="EMBL" id="BJZP01000102">
    <property type="protein sequence ID" value="GEO87669.1"/>
    <property type="molecule type" value="Genomic_DNA"/>
</dbReference>
<dbReference type="RefSeq" id="WP_147182453.1">
    <property type="nucleotide sequence ID" value="NZ_BJZP01000102.1"/>
</dbReference>